<proteinExistence type="predicted"/>
<gene>
    <name evidence="1" type="ORF">NUW58_g6524</name>
</gene>
<sequence>MPTLLLFLTLLLYPLPAFSACDLRSVEFVRKDVLIFGGGSSGTYAAVKLRDSGKSVMIIESKRTLGGHAETWTDPLTGYTIDAGATVFPPVKRVKDYFSRWGVELSKARAKVDQKYVDFETGIEVNFQPTDTEDFEAALRLYENQLDKHPGLKNGFNLTDPVHPDLLLSFRDFIEKYKLQDLASTIFRINQGLVPLLDVSMLYVFKSLNKDQLLALRNNYLTTSRHNIRALYQKIADFLGPNVLLDTRVIDISRSTDREYDHRVLVNTTKSCRTILAGQLLVTMPPLPNERSTFPLLGRERDLFDKFHAGGYYSAILKKHRT</sequence>
<comment type="caution">
    <text evidence="1">The sequence shown here is derived from an EMBL/GenBank/DDBJ whole genome shotgun (WGS) entry which is preliminary data.</text>
</comment>
<dbReference type="Proteomes" id="UP001143856">
    <property type="component" value="Unassembled WGS sequence"/>
</dbReference>
<protein>
    <submittedName>
        <fullName evidence="1">Uncharacterized protein</fullName>
    </submittedName>
</protein>
<keyword evidence="2" id="KW-1185">Reference proteome</keyword>
<accession>A0ACC1NT45</accession>
<organism evidence="1 2">
    <name type="scientific">Xylaria curta</name>
    <dbReference type="NCBI Taxonomy" id="42375"/>
    <lineage>
        <taxon>Eukaryota</taxon>
        <taxon>Fungi</taxon>
        <taxon>Dikarya</taxon>
        <taxon>Ascomycota</taxon>
        <taxon>Pezizomycotina</taxon>
        <taxon>Sordariomycetes</taxon>
        <taxon>Xylariomycetidae</taxon>
        <taxon>Xylariales</taxon>
        <taxon>Xylariaceae</taxon>
        <taxon>Xylaria</taxon>
    </lineage>
</organism>
<name>A0ACC1NT45_9PEZI</name>
<evidence type="ECO:0000313" key="1">
    <source>
        <dbReference type="EMBL" id="KAJ2982082.1"/>
    </source>
</evidence>
<reference evidence="1" key="1">
    <citation type="submission" date="2022-10" db="EMBL/GenBank/DDBJ databases">
        <title>Genome Sequence of Xylaria curta.</title>
        <authorList>
            <person name="Buettner E."/>
        </authorList>
    </citation>
    <scope>NUCLEOTIDE SEQUENCE</scope>
    <source>
        <strain evidence="1">Babe10</strain>
    </source>
</reference>
<dbReference type="EMBL" id="JAPDGR010001492">
    <property type="protein sequence ID" value="KAJ2982082.1"/>
    <property type="molecule type" value="Genomic_DNA"/>
</dbReference>
<evidence type="ECO:0000313" key="2">
    <source>
        <dbReference type="Proteomes" id="UP001143856"/>
    </source>
</evidence>